<comment type="subcellular location">
    <subcellularLocation>
        <location evidence="1">Membrane</location>
        <topology evidence="1">Multi-pass membrane protein</topology>
    </subcellularLocation>
</comment>
<evidence type="ECO:0000256" key="3">
    <source>
        <dbReference type="ARBA" id="ARBA00022989"/>
    </source>
</evidence>
<evidence type="ECO:0000256" key="6">
    <source>
        <dbReference type="SAM" id="Phobius"/>
    </source>
</evidence>
<accession>A0A8H7IIJ4</accession>
<feature type="domain" description="Protein kinase" evidence="7">
    <location>
        <begin position="909"/>
        <end position="1172"/>
    </location>
</feature>
<dbReference type="GO" id="GO:0005524">
    <property type="term" value="F:ATP binding"/>
    <property type="evidence" value="ECO:0007669"/>
    <property type="project" value="InterPro"/>
</dbReference>
<feature type="region of interest" description="Disordered" evidence="5">
    <location>
        <begin position="653"/>
        <end position="687"/>
    </location>
</feature>
<dbReference type="GO" id="GO:0016020">
    <property type="term" value="C:membrane"/>
    <property type="evidence" value="ECO:0007669"/>
    <property type="project" value="UniProtKB-SubCell"/>
</dbReference>
<reference evidence="8" key="1">
    <citation type="submission" date="2020-09" db="EMBL/GenBank/DDBJ databases">
        <title>Comparative genome analyses of four rice-infecting Rhizoctonia solani isolates reveal extensive enrichment of homogalacturonan modification genes.</title>
        <authorList>
            <person name="Lee D.-Y."/>
            <person name="Jeon J."/>
            <person name="Kim K.-T."/>
            <person name="Cheong K."/>
            <person name="Song H."/>
            <person name="Choi G."/>
            <person name="Ko J."/>
            <person name="Opiyo S.O."/>
            <person name="Zuo S."/>
            <person name="Madhav S."/>
            <person name="Lee Y.-H."/>
            <person name="Wang G.-L."/>
        </authorList>
    </citation>
    <scope>NUCLEOTIDE SEQUENCE</scope>
    <source>
        <strain evidence="8">AG1-IA B2</strain>
    </source>
</reference>
<keyword evidence="4 6" id="KW-0472">Membrane</keyword>
<evidence type="ECO:0000259" key="7">
    <source>
        <dbReference type="PROSITE" id="PS50011"/>
    </source>
</evidence>
<dbReference type="AlphaFoldDB" id="A0A8H7IIJ4"/>
<evidence type="ECO:0000256" key="4">
    <source>
        <dbReference type="ARBA" id="ARBA00023136"/>
    </source>
</evidence>
<feature type="transmembrane region" description="Helical" evidence="6">
    <location>
        <begin position="436"/>
        <end position="456"/>
    </location>
</feature>
<keyword evidence="2 6" id="KW-0812">Transmembrane</keyword>
<gene>
    <name evidence="8" type="ORF">RHS01_01989</name>
</gene>
<feature type="region of interest" description="Disordered" evidence="5">
    <location>
        <begin position="718"/>
        <end position="783"/>
    </location>
</feature>
<dbReference type="SUPFAM" id="SSF56112">
    <property type="entry name" value="Protein kinase-like (PK-like)"/>
    <property type="match status" value="1"/>
</dbReference>
<dbReference type="InterPro" id="IPR018608">
    <property type="entry name" value="Gti1/Pac2"/>
</dbReference>
<dbReference type="InterPro" id="IPR011009">
    <property type="entry name" value="Kinase-like_dom_sf"/>
</dbReference>
<feature type="region of interest" description="Disordered" evidence="5">
    <location>
        <begin position="169"/>
        <end position="195"/>
    </location>
</feature>
<feature type="compositionally biased region" description="Basic and acidic residues" evidence="5">
    <location>
        <begin position="664"/>
        <end position="677"/>
    </location>
</feature>
<dbReference type="GO" id="GO:0004672">
    <property type="term" value="F:protein kinase activity"/>
    <property type="evidence" value="ECO:0007669"/>
    <property type="project" value="InterPro"/>
</dbReference>
<evidence type="ECO:0000256" key="1">
    <source>
        <dbReference type="ARBA" id="ARBA00004141"/>
    </source>
</evidence>
<dbReference type="GO" id="GO:0006511">
    <property type="term" value="P:ubiquitin-dependent protein catabolic process"/>
    <property type="evidence" value="ECO:0007669"/>
    <property type="project" value="TreeGrafter"/>
</dbReference>
<dbReference type="Pfam" id="PF10176">
    <property type="entry name" value="NEDD4_Bsd2"/>
    <property type="match status" value="1"/>
</dbReference>
<feature type="transmembrane region" description="Helical" evidence="6">
    <location>
        <begin position="234"/>
        <end position="256"/>
    </location>
</feature>
<protein>
    <recommendedName>
        <fullName evidence="7">Protein kinase domain-containing protein</fullName>
    </recommendedName>
</protein>
<feature type="transmembrane region" description="Helical" evidence="6">
    <location>
        <begin position="263"/>
        <end position="282"/>
    </location>
</feature>
<dbReference type="Proteomes" id="UP000614334">
    <property type="component" value="Unassembled WGS sequence"/>
</dbReference>
<sequence length="1172" mass="128644">MPAGYTPIRVEHISPEDEMNAAFDNGSDDEEDVDSHHPSAARTPLLSHTRAQSQPSIPTNTVPIAATAPQRTHHPSGDYDFEYDYPPPPGSPPRPSALALPNNYGNSNGEIPVFNAVGPSQPNFFRRALGTILPNQYGRGYSRVNDGPIGGGMQNDGVFANVTAKPGGTAPVLGAQADGPNWTPEDAQNQGPPSYSVAQADAVPPYWETTVLAPTSVPGELIVDGLATGSLFSFLWNLLVSMSFQFVGFLLTYLLHTTHAGKYGSRAGLGVTLIQYGFYLRAKTDDSDDPWGWPNDDNHSSQAKPTFATAAEADKYYSTEAADATAANDWLSFFLMTIGWFVLLTSLMGYWRVKRWEHGVVRASAETAQSRQPTEEEMAHDAAILANIERVFGIVSSRAEQMRNDLGLPSNWAEAPGTAARPPQNRCDSADVRCSLFLVFSVLPNISLATVGLAPAKPDIRSVPQNSRGSSLISFPRERQTHLDLVFQIEEPRDRRVALEHEAAALDRANLRASLPHITRLTMDERPTHTNLRLTTASDCLILMEGVRRGMFRLVTRRLTDAERSLYIKPGCVFTYLRLDHVQSPMTSLVGRARFCDRNRRPLELQQMDRRFGLGSVSHARAIPRTLVAAAAACTHTSKLFYHDAFQFYDEKPASGSGSTGDALDPKRPSRPYDRGPKPSTKNTYGGLVKQTFSTLVRMNDDNPVKWHVVAYFTTDSHSNIPGVKDDPNLKDIDVPHGVYESARQRKPGTATRDRSTYGKERASVKSEHAEGMSSPLPSPVPIPRRYSTQAVVPGLSSPTSSLGYVLPSPASVPDLTRMYQKRPTSDTHSPPPQYGPPMSWPPKYQEEITSPFAFSPPFPTIPFRPENDFSSIPETLHIPASREVVDFSGAAPPFNDAEPPKTLEAFRFFEQRLSGARHFALIRPMSTDDHLMFYGPSLHSTIDMSALYETVSTRTNPAWSEQMGPSVESKPPMLNGGGWSAGIPVVVKLFQESLFPPPTPDDLLGDKSECAWYSMKEQAEARLGRMKCSSRTKANTFPTRMACTRVIGHVMEDVTSWTLDEYLHIIGGEANIEQTWQIATAAVQGLQSIHASGVAHRDLKPRHILVPKEQHGAVVFVDFTYSASDGPADSQPLYDTLRESGFVNGIDKWVASTGGHNLLANLPAIESGSNM</sequence>
<evidence type="ECO:0000256" key="5">
    <source>
        <dbReference type="SAM" id="MobiDB-lite"/>
    </source>
</evidence>
<dbReference type="InterPro" id="IPR019325">
    <property type="entry name" value="NEDD4/Bsd2"/>
</dbReference>
<feature type="compositionally biased region" description="Basic and acidic residues" evidence="5">
    <location>
        <begin position="752"/>
        <end position="771"/>
    </location>
</feature>
<dbReference type="InterPro" id="IPR000719">
    <property type="entry name" value="Prot_kinase_dom"/>
</dbReference>
<feature type="region of interest" description="Disordered" evidence="5">
    <location>
        <begin position="1"/>
        <end position="97"/>
    </location>
</feature>
<comment type="caution">
    <text evidence="8">The sequence shown here is derived from an EMBL/GenBank/DDBJ whole genome shotgun (WGS) entry which is preliminary data.</text>
</comment>
<organism evidence="8 9">
    <name type="scientific">Rhizoctonia solani</name>
    <dbReference type="NCBI Taxonomy" id="456999"/>
    <lineage>
        <taxon>Eukaryota</taxon>
        <taxon>Fungi</taxon>
        <taxon>Dikarya</taxon>
        <taxon>Basidiomycota</taxon>
        <taxon>Agaricomycotina</taxon>
        <taxon>Agaricomycetes</taxon>
        <taxon>Cantharellales</taxon>
        <taxon>Ceratobasidiaceae</taxon>
        <taxon>Rhizoctonia</taxon>
    </lineage>
</organism>
<dbReference type="GO" id="GO:0030001">
    <property type="term" value="P:metal ion transport"/>
    <property type="evidence" value="ECO:0007669"/>
    <property type="project" value="InterPro"/>
</dbReference>
<dbReference type="GO" id="GO:0031398">
    <property type="term" value="P:positive regulation of protein ubiquitination"/>
    <property type="evidence" value="ECO:0007669"/>
    <property type="project" value="TreeGrafter"/>
</dbReference>
<dbReference type="Pfam" id="PF09729">
    <property type="entry name" value="Gti1_Pac2"/>
    <property type="match status" value="1"/>
</dbReference>
<feature type="compositionally biased region" description="Pro residues" evidence="5">
    <location>
        <begin position="85"/>
        <end position="95"/>
    </location>
</feature>
<keyword evidence="3 6" id="KW-1133">Transmembrane helix</keyword>
<dbReference type="CDD" id="cd22212">
    <property type="entry name" value="NDFIP-like"/>
    <property type="match status" value="1"/>
</dbReference>
<feature type="compositionally biased region" description="Basic and acidic residues" evidence="5">
    <location>
        <begin position="724"/>
        <end position="735"/>
    </location>
</feature>
<feature type="transmembrane region" description="Helical" evidence="6">
    <location>
        <begin position="330"/>
        <end position="351"/>
    </location>
</feature>
<proteinExistence type="predicted"/>
<evidence type="ECO:0000313" key="9">
    <source>
        <dbReference type="Proteomes" id="UP000614334"/>
    </source>
</evidence>
<feature type="compositionally biased region" description="Polar residues" evidence="5">
    <location>
        <begin position="186"/>
        <end position="195"/>
    </location>
</feature>
<dbReference type="GO" id="GO:0007034">
    <property type="term" value="P:vacuolar transport"/>
    <property type="evidence" value="ECO:0007669"/>
    <property type="project" value="InterPro"/>
</dbReference>
<dbReference type="GO" id="GO:0005783">
    <property type="term" value="C:endoplasmic reticulum"/>
    <property type="evidence" value="ECO:0007669"/>
    <property type="project" value="TreeGrafter"/>
</dbReference>
<name>A0A8H7IIJ4_9AGAM</name>
<dbReference type="GO" id="GO:0048471">
    <property type="term" value="C:perinuclear region of cytoplasm"/>
    <property type="evidence" value="ECO:0007669"/>
    <property type="project" value="TreeGrafter"/>
</dbReference>
<dbReference type="GO" id="GO:0005794">
    <property type="term" value="C:Golgi apparatus"/>
    <property type="evidence" value="ECO:0007669"/>
    <property type="project" value="TreeGrafter"/>
</dbReference>
<evidence type="ECO:0000313" key="8">
    <source>
        <dbReference type="EMBL" id="KAF8759747.1"/>
    </source>
</evidence>
<dbReference type="PROSITE" id="PS50011">
    <property type="entry name" value="PROTEIN_KINASE_DOM"/>
    <property type="match status" value="1"/>
</dbReference>
<dbReference type="PANTHER" id="PTHR13396">
    <property type="entry name" value="NEDD4 FAMILY INTERACTING PROTEIN 1/2"/>
    <property type="match status" value="1"/>
</dbReference>
<dbReference type="EMBL" id="JACYCF010000002">
    <property type="protein sequence ID" value="KAF8759747.1"/>
    <property type="molecule type" value="Genomic_DNA"/>
</dbReference>
<dbReference type="PANTHER" id="PTHR13396:SF5">
    <property type="entry name" value="NEDD4 FAMILY INTERACTING PROTEIN"/>
    <property type="match status" value="1"/>
</dbReference>
<evidence type="ECO:0000256" key="2">
    <source>
        <dbReference type="ARBA" id="ARBA00022692"/>
    </source>
</evidence>
<dbReference type="Gene3D" id="1.10.510.10">
    <property type="entry name" value="Transferase(Phosphotransferase) domain 1"/>
    <property type="match status" value="1"/>
</dbReference>
<feature type="compositionally biased region" description="Polar residues" evidence="5">
    <location>
        <begin position="49"/>
        <end position="62"/>
    </location>
</feature>